<evidence type="ECO:0000259" key="1">
    <source>
        <dbReference type="PROSITE" id="PS50878"/>
    </source>
</evidence>
<dbReference type="PROSITE" id="PS50878">
    <property type="entry name" value="RT_POL"/>
    <property type="match status" value="1"/>
</dbReference>
<evidence type="ECO:0000313" key="2">
    <source>
        <dbReference type="EMBL" id="KAL0421040.1"/>
    </source>
</evidence>
<reference evidence="2" key="1">
    <citation type="submission" date="2020-06" db="EMBL/GenBank/DDBJ databases">
        <authorList>
            <person name="Li T."/>
            <person name="Hu X."/>
            <person name="Zhang T."/>
            <person name="Song X."/>
            <person name="Zhang H."/>
            <person name="Dai N."/>
            <person name="Sheng W."/>
            <person name="Hou X."/>
            <person name="Wei L."/>
        </authorList>
    </citation>
    <scope>NUCLEOTIDE SEQUENCE</scope>
    <source>
        <strain evidence="2">KEN1</strain>
        <tissue evidence="2">Leaf</tissue>
    </source>
</reference>
<dbReference type="Pfam" id="PF00078">
    <property type="entry name" value="RVT_1"/>
    <property type="match status" value="1"/>
</dbReference>
<feature type="domain" description="Reverse transcriptase" evidence="1">
    <location>
        <begin position="1"/>
        <end position="220"/>
    </location>
</feature>
<comment type="caution">
    <text evidence="2">The sequence shown here is derived from an EMBL/GenBank/DDBJ whole genome shotgun (WGS) entry which is preliminary data.</text>
</comment>
<dbReference type="EMBL" id="JACGWN010000011">
    <property type="protein sequence ID" value="KAL0421040.1"/>
    <property type="molecule type" value="Genomic_DNA"/>
</dbReference>
<dbReference type="InterPro" id="IPR052343">
    <property type="entry name" value="Retrotransposon-Effector_Assoc"/>
</dbReference>
<reference evidence="2" key="2">
    <citation type="journal article" date="2024" name="Plant">
        <title>Genomic evolution and insights into agronomic trait innovations of Sesamum species.</title>
        <authorList>
            <person name="Miao H."/>
            <person name="Wang L."/>
            <person name="Qu L."/>
            <person name="Liu H."/>
            <person name="Sun Y."/>
            <person name="Le M."/>
            <person name="Wang Q."/>
            <person name="Wei S."/>
            <person name="Zheng Y."/>
            <person name="Lin W."/>
            <person name="Duan Y."/>
            <person name="Cao H."/>
            <person name="Xiong S."/>
            <person name="Wang X."/>
            <person name="Wei L."/>
            <person name="Li C."/>
            <person name="Ma Q."/>
            <person name="Ju M."/>
            <person name="Zhao R."/>
            <person name="Li G."/>
            <person name="Mu C."/>
            <person name="Tian Q."/>
            <person name="Mei H."/>
            <person name="Zhang T."/>
            <person name="Gao T."/>
            <person name="Zhang H."/>
        </authorList>
    </citation>
    <scope>NUCLEOTIDE SEQUENCE</scope>
    <source>
        <strain evidence="2">KEN1</strain>
    </source>
</reference>
<gene>
    <name evidence="2" type="ORF">Slati_3126900</name>
</gene>
<dbReference type="SUPFAM" id="SSF56672">
    <property type="entry name" value="DNA/RNA polymerases"/>
    <property type="match status" value="1"/>
</dbReference>
<proteinExistence type="predicted"/>
<dbReference type="PANTHER" id="PTHR46890">
    <property type="entry name" value="NON-LTR RETROLELEMENT REVERSE TRANSCRIPTASE-LIKE PROTEIN-RELATED"/>
    <property type="match status" value="1"/>
</dbReference>
<dbReference type="AlphaFoldDB" id="A0AAW2UVU4"/>
<accession>A0AAW2UVU4</accession>
<name>A0AAW2UVU4_9LAMI</name>
<sequence>MVAFGGIIESECFIPTRLIRDNILLAQEVMHSIGLGKNDWNVVLKRDMATAYDRVDWDFLQAMLARFPLWLRLIANCTQHCWFSVMVNGGLSGFFKSSRGLWQGDPLSLTLFVLASKYLSRGLSKLFDENRLLGFVGSYGVSHLAYVDDVLIFINSNEYSLSKVKDFLDDFTTTTDQSINIFKSSFLVAPKAPALIIQRIKRLMGFVHKPFPFTYFGPLIYVGRKKSVLFEPLIEVLASKAAVGKRRCFLSGVAFN</sequence>
<dbReference type="InterPro" id="IPR000477">
    <property type="entry name" value="RT_dom"/>
</dbReference>
<dbReference type="PANTHER" id="PTHR46890:SF48">
    <property type="entry name" value="RNA-DIRECTED DNA POLYMERASE"/>
    <property type="match status" value="1"/>
</dbReference>
<dbReference type="InterPro" id="IPR043502">
    <property type="entry name" value="DNA/RNA_pol_sf"/>
</dbReference>
<protein>
    <recommendedName>
        <fullName evidence="1">Reverse transcriptase domain-containing protein</fullName>
    </recommendedName>
</protein>
<organism evidence="2">
    <name type="scientific">Sesamum latifolium</name>
    <dbReference type="NCBI Taxonomy" id="2727402"/>
    <lineage>
        <taxon>Eukaryota</taxon>
        <taxon>Viridiplantae</taxon>
        <taxon>Streptophyta</taxon>
        <taxon>Embryophyta</taxon>
        <taxon>Tracheophyta</taxon>
        <taxon>Spermatophyta</taxon>
        <taxon>Magnoliopsida</taxon>
        <taxon>eudicotyledons</taxon>
        <taxon>Gunneridae</taxon>
        <taxon>Pentapetalae</taxon>
        <taxon>asterids</taxon>
        <taxon>lamiids</taxon>
        <taxon>Lamiales</taxon>
        <taxon>Pedaliaceae</taxon>
        <taxon>Sesamum</taxon>
    </lineage>
</organism>